<feature type="transmembrane region" description="Helical" evidence="8">
    <location>
        <begin position="58"/>
        <end position="76"/>
    </location>
</feature>
<organism evidence="10 11">
    <name type="scientific">Microvirga arabica</name>
    <dbReference type="NCBI Taxonomy" id="1128671"/>
    <lineage>
        <taxon>Bacteria</taxon>
        <taxon>Pseudomonadati</taxon>
        <taxon>Pseudomonadota</taxon>
        <taxon>Alphaproteobacteria</taxon>
        <taxon>Hyphomicrobiales</taxon>
        <taxon>Methylobacteriaceae</taxon>
        <taxon>Microvirga</taxon>
    </lineage>
</organism>
<evidence type="ECO:0000256" key="4">
    <source>
        <dbReference type="ARBA" id="ARBA00022989"/>
    </source>
</evidence>
<keyword evidence="11" id="KW-1185">Reference proteome</keyword>
<evidence type="ECO:0000313" key="11">
    <source>
        <dbReference type="Proteomes" id="UP001593940"/>
    </source>
</evidence>
<dbReference type="InterPro" id="IPR027469">
    <property type="entry name" value="Cation_efflux_TMD_sf"/>
</dbReference>
<dbReference type="PANTHER" id="PTHR45755:SF4">
    <property type="entry name" value="ZINC TRANSPORTER 7"/>
    <property type="match status" value="1"/>
</dbReference>
<feature type="transmembrane region" description="Helical" evidence="8">
    <location>
        <begin position="228"/>
        <end position="245"/>
    </location>
</feature>
<evidence type="ECO:0000259" key="9">
    <source>
        <dbReference type="Pfam" id="PF01545"/>
    </source>
</evidence>
<dbReference type="InterPro" id="IPR002524">
    <property type="entry name" value="Cation_efflux"/>
</dbReference>
<dbReference type="InterPro" id="IPR058533">
    <property type="entry name" value="Cation_efflux_TM"/>
</dbReference>
<dbReference type="Gene3D" id="1.20.1510.10">
    <property type="entry name" value="Cation efflux protein transmembrane domain"/>
    <property type="match status" value="1"/>
</dbReference>
<evidence type="ECO:0000256" key="5">
    <source>
        <dbReference type="ARBA" id="ARBA00023065"/>
    </source>
</evidence>
<keyword evidence="4 8" id="KW-1133">Transmembrane helix</keyword>
<feature type="transmembrane region" description="Helical" evidence="8">
    <location>
        <begin position="126"/>
        <end position="150"/>
    </location>
</feature>
<dbReference type="Pfam" id="PF01545">
    <property type="entry name" value="Cation_efflux"/>
    <property type="match status" value="1"/>
</dbReference>
<feature type="transmembrane region" description="Helical" evidence="8">
    <location>
        <begin position="96"/>
        <end position="114"/>
    </location>
</feature>
<accession>A0ABV6Y1J5</accession>
<evidence type="ECO:0000256" key="6">
    <source>
        <dbReference type="ARBA" id="ARBA00023136"/>
    </source>
</evidence>
<feature type="compositionally biased region" description="Basic residues" evidence="7">
    <location>
        <begin position="158"/>
        <end position="168"/>
    </location>
</feature>
<dbReference type="NCBIfam" id="NF033827">
    <property type="entry name" value="CDF_efflux_DmeF"/>
    <property type="match status" value="1"/>
</dbReference>
<feature type="transmembrane region" description="Helical" evidence="8">
    <location>
        <begin position="196"/>
        <end position="216"/>
    </location>
</feature>
<reference evidence="10 11" key="1">
    <citation type="submission" date="2024-09" db="EMBL/GenBank/DDBJ databases">
        <title>Nodulacao em especies de Leguminosae Basais da Amazonia e Caracterizacao dos Rizobios e Bacterias Associadas aos Nodulos.</title>
        <authorList>
            <person name="Jambeiro I.C.A."/>
            <person name="Lopes I.S."/>
            <person name="Aguiar E.R.G.R."/>
            <person name="Santos A.F.J."/>
            <person name="Dos Santos J.M.F."/>
            <person name="Gross E."/>
        </authorList>
    </citation>
    <scope>NUCLEOTIDE SEQUENCE [LARGE SCALE GENOMIC DNA]</scope>
    <source>
        <strain evidence="10 11">BRUESC1165</strain>
    </source>
</reference>
<dbReference type="RefSeq" id="WP_377028527.1">
    <property type="nucleotide sequence ID" value="NZ_JBHOMY010000001.1"/>
</dbReference>
<feature type="region of interest" description="Disordered" evidence="7">
    <location>
        <begin position="158"/>
        <end position="188"/>
    </location>
</feature>
<proteinExistence type="predicted"/>
<evidence type="ECO:0000256" key="3">
    <source>
        <dbReference type="ARBA" id="ARBA00022692"/>
    </source>
</evidence>
<dbReference type="SUPFAM" id="SSF161111">
    <property type="entry name" value="Cation efflux protein transmembrane domain-like"/>
    <property type="match status" value="1"/>
</dbReference>
<evidence type="ECO:0000256" key="1">
    <source>
        <dbReference type="ARBA" id="ARBA00004141"/>
    </source>
</evidence>
<name>A0ABV6Y1J5_9HYPH</name>
<evidence type="ECO:0000256" key="8">
    <source>
        <dbReference type="SAM" id="Phobius"/>
    </source>
</evidence>
<dbReference type="NCBIfam" id="TIGR01297">
    <property type="entry name" value="CDF"/>
    <property type="match status" value="1"/>
</dbReference>
<dbReference type="PANTHER" id="PTHR45755">
    <property type="match status" value="1"/>
</dbReference>
<feature type="transmembrane region" description="Helical" evidence="8">
    <location>
        <begin position="28"/>
        <end position="52"/>
    </location>
</feature>
<dbReference type="Proteomes" id="UP001593940">
    <property type="component" value="Unassembled WGS sequence"/>
</dbReference>
<sequence>MHHHTLHDWQHEHVFLGEHHDRHERRTWLVVGLTAAMMVAEIIAGTIFGSMALVADGWHMSTHAAALAIAALAYRFARKHAHDPRFSFGTGKVGELAAFSSSIILALIALLIGYESLVRLMNPVSIQFGEATAVAVIGLAVNLASAWLLACDHHHGHNHGHHHGHGHKHDHDHEDHHHGHTHSDHHHSGDTNIRAAYLHVLADALTSVLAIVALLAGRFYGWSWLDPVMGVVGAVVIALWSWGLIRTAGATLLDAVPDQALARSVRERIELGEDRVTDLHLWRLGPGHAGLIVSVVSDAPQPPDVYKQRLSSIEGLPHVTVEVHPCPNHPQREAA</sequence>
<evidence type="ECO:0000313" key="10">
    <source>
        <dbReference type="EMBL" id="MFC1455151.1"/>
    </source>
</evidence>
<evidence type="ECO:0000256" key="7">
    <source>
        <dbReference type="SAM" id="MobiDB-lite"/>
    </source>
</evidence>
<evidence type="ECO:0000256" key="2">
    <source>
        <dbReference type="ARBA" id="ARBA00022448"/>
    </source>
</evidence>
<comment type="caution">
    <text evidence="10">The sequence shown here is derived from an EMBL/GenBank/DDBJ whole genome shotgun (WGS) entry which is preliminary data.</text>
</comment>
<dbReference type="InterPro" id="IPR045316">
    <property type="entry name" value="Msc2-like"/>
</dbReference>
<feature type="domain" description="Cation efflux protein transmembrane" evidence="9">
    <location>
        <begin position="28"/>
        <end position="253"/>
    </location>
</feature>
<keyword evidence="5" id="KW-0406">Ion transport</keyword>
<keyword evidence="3 8" id="KW-0812">Transmembrane</keyword>
<dbReference type="EMBL" id="JBHOMY010000001">
    <property type="protein sequence ID" value="MFC1455151.1"/>
    <property type="molecule type" value="Genomic_DNA"/>
</dbReference>
<comment type="subcellular location">
    <subcellularLocation>
        <location evidence="1">Membrane</location>
        <topology evidence="1">Multi-pass membrane protein</topology>
    </subcellularLocation>
</comment>
<keyword evidence="6 8" id="KW-0472">Membrane</keyword>
<protein>
    <submittedName>
        <fullName evidence="10">CDF family Co(II)/Ni(II) efflux transporter DmeF</fullName>
    </submittedName>
</protein>
<keyword evidence="2" id="KW-0813">Transport</keyword>
<gene>
    <name evidence="10" type="primary">dmeF</name>
    <name evidence="10" type="ORF">ACETIH_00030</name>
</gene>